<evidence type="ECO:0000313" key="2">
    <source>
        <dbReference type="Proteomes" id="UP000189660"/>
    </source>
</evidence>
<protein>
    <submittedName>
        <fullName evidence="1">Uncharacterized protein</fullName>
    </submittedName>
</protein>
<dbReference type="AlphaFoldDB" id="A0A1U9M8P4"/>
<sequence>MAETRLIIVPDQYVFLASLKNRGFSIGDGHPYSGLKYDSLEFLAPEFLAPEFFWHWNFLVKF</sequence>
<organism evidence="1 2">
    <name type="scientific">Bartonella apihabitans</name>
    <dbReference type="NCBI Taxonomy" id="2750929"/>
    <lineage>
        <taxon>Bacteria</taxon>
        <taxon>Pseudomonadati</taxon>
        <taxon>Pseudomonadota</taxon>
        <taxon>Alphaproteobacteria</taxon>
        <taxon>Hyphomicrobiales</taxon>
        <taxon>Bartonellaceae</taxon>
        <taxon>Bartonella</taxon>
    </lineage>
</organism>
<reference evidence="1 2" key="1">
    <citation type="submission" date="2016-11" db="EMBL/GenBank/DDBJ databases">
        <title>Comparative genomics of Bartonella apis.</title>
        <authorList>
            <person name="Engel P."/>
        </authorList>
    </citation>
    <scope>NUCLEOTIDE SEQUENCE [LARGE SCALE GENOMIC DNA]</scope>
    <source>
        <strain evidence="1 2">BBC0178</strain>
    </source>
</reference>
<dbReference type="KEGG" id="bapa:BBC0178_001870"/>
<proteinExistence type="predicted"/>
<keyword evidence="2" id="KW-1185">Reference proteome</keyword>
<gene>
    <name evidence="1" type="ORF">BBC0178_001870</name>
</gene>
<accession>A0A1U9M8P4</accession>
<dbReference type="EMBL" id="CP015820">
    <property type="protein sequence ID" value="AQT41695.1"/>
    <property type="molecule type" value="Genomic_DNA"/>
</dbReference>
<evidence type="ECO:0000313" key="1">
    <source>
        <dbReference type="EMBL" id="AQT41695.1"/>
    </source>
</evidence>
<name>A0A1U9M8P4_9HYPH</name>
<dbReference type="Proteomes" id="UP000189660">
    <property type="component" value="Chromosome"/>
</dbReference>